<name>A0A8J6DGR6_GALPY</name>
<comment type="caution">
    <text evidence="2">The sequence shown here is derived from an EMBL/GenBank/DDBJ whole genome shotgun (WGS) entry which is preliminary data.</text>
</comment>
<keyword evidence="3" id="KW-1185">Reference proteome</keyword>
<accession>A0A8J6DGR6</accession>
<dbReference type="AlphaFoldDB" id="A0A8J6DGR6"/>
<evidence type="ECO:0000313" key="3">
    <source>
        <dbReference type="Proteomes" id="UP000700334"/>
    </source>
</evidence>
<organism evidence="2 3">
    <name type="scientific">Galemys pyrenaicus</name>
    <name type="common">Iberian desman</name>
    <name type="synonym">Pyrenean desman</name>
    <dbReference type="NCBI Taxonomy" id="202257"/>
    <lineage>
        <taxon>Eukaryota</taxon>
        <taxon>Metazoa</taxon>
        <taxon>Chordata</taxon>
        <taxon>Craniata</taxon>
        <taxon>Vertebrata</taxon>
        <taxon>Euteleostomi</taxon>
        <taxon>Mammalia</taxon>
        <taxon>Eutheria</taxon>
        <taxon>Laurasiatheria</taxon>
        <taxon>Eulipotyphla</taxon>
        <taxon>Talpidae</taxon>
        <taxon>Galemys</taxon>
    </lineage>
</organism>
<sequence>MCSTAGVHHYTSGGRVEKPDDFSLTLQPRDLSWEQYFYYLRHNVKMAVGVGFTTALLEAAALPAPRGDLPTPSLGPHSTGYCSGRMEVALEQVRDGSGQTVVVMQAWNTVLLYDLPLAKEHHEAVGLSPVPPWRSGYSHESRPPKIDGRLVEPKRAV</sequence>
<proteinExistence type="predicted"/>
<evidence type="ECO:0000256" key="1">
    <source>
        <dbReference type="SAM" id="MobiDB-lite"/>
    </source>
</evidence>
<dbReference type="Proteomes" id="UP000700334">
    <property type="component" value="Unassembled WGS sequence"/>
</dbReference>
<feature type="region of interest" description="Disordered" evidence="1">
    <location>
        <begin position="129"/>
        <end position="157"/>
    </location>
</feature>
<dbReference type="EMBL" id="JAGFMF010011983">
    <property type="protein sequence ID" value="KAG8508807.1"/>
    <property type="molecule type" value="Genomic_DNA"/>
</dbReference>
<gene>
    <name evidence="2" type="ORF">J0S82_020095</name>
</gene>
<feature type="compositionally biased region" description="Basic and acidic residues" evidence="1">
    <location>
        <begin position="137"/>
        <end position="157"/>
    </location>
</feature>
<evidence type="ECO:0000313" key="2">
    <source>
        <dbReference type="EMBL" id="KAG8508807.1"/>
    </source>
</evidence>
<protein>
    <submittedName>
        <fullName evidence="2">Uncharacterized protein</fullName>
    </submittedName>
</protein>
<reference evidence="2" key="1">
    <citation type="journal article" date="2021" name="Evol. Appl.">
        <title>The genome of the Pyrenean desman and the effects of bottlenecks and inbreeding on the genomic landscape of an endangered species.</title>
        <authorList>
            <person name="Escoda L."/>
            <person name="Castresana J."/>
        </authorList>
    </citation>
    <scope>NUCLEOTIDE SEQUENCE</scope>
    <source>
        <strain evidence="2">IBE-C5619</strain>
    </source>
</reference>